<feature type="domain" description="Transposase IS200-like" evidence="1">
    <location>
        <begin position="10"/>
        <end position="106"/>
    </location>
</feature>
<name>A0A517ZFM7_9PLAN</name>
<dbReference type="KEGG" id="mri:Mal4_56560"/>
<dbReference type="AlphaFoldDB" id="A0A517ZFM7"/>
<gene>
    <name evidence="2" type="ORF">Mal4_56560</name>
</gene>
<dbReference type="GO" id="GO:0006313">
    <property type="term" value="P:DNA transposition"/>
    <property type="evidence" value="ECO:0007669"/>
    <property type="project" value="InterPro"/>
</dbReference>
<sequence>MSDRRRILDDRLYCHFVTFSCHRRRRLLDLDQPKRILLGQRNDQLDRQNARCVGFVVMPDHVHAVVWFPEAGQLSRFMHGWKRLSSYAIRDWYRRPTTVAGTSPSLPPAWHAEEYG</sequence>
<dbReference type="GO" id="GO:0004803">
    <property type="term" value="F:transposase activity"/>
    <property type="evidence" value="ECO:0007669"/>
    <property type="project" value="InterPro"/>
</dbReference>
<accession>A0A517ZFM7</accession>
<proteinExistence type="predicted"/>
<dbReference type="Gene3D" id="3.30.70.1290">
    <property type="entry name" value="Transposase IS200-like"/>
    <property type="match status" value="1"/>
</dbReference>
<evidence type="ECO:0000259" key="1">
    <source>
        <dbReference type="SMART" id="SM01321"/>
    </source>
</evidence>
<dbReference type="GO" id="GO:0003677">
    <property type="term" value="F:DNA binding"/>
    <property type="evidence" value="ECO:0007669"/>
    <property type="project" value="InterPro"/>
</dbReference>
<reference evidence="2 3" key="1">
    <citation type="submission" date="2019-02" db="EMBL/GenBank/DDBJ databases">
        <title>Deep-cultivation of Planctomycetes and their phenomic and genomic characterization uncovers novel biology.</title>
        <authorList>
            <person name="Wiegand S."/>
            <person name="Jogler M."/>
            <person name="Boedeker C."/>
            <person name="Pinto D."/>
            <person name="Vollmers J."/>
            <person name="Rivas-Marin E."/>
            <person name="Kohn T."/>
            <person name="Peeters S.H."/>
            <person name="Heuer A."/>
            <person name="Rast P."/>
            <person name="Oberbeckmann S."/>
            <person name="Bunk B."/>
            <person name="Jeske O."/>
            <person name="Meyerdierks A."/>
            <person name="Storesund J.E."/>
            <person name="Kallscheuer N."/>
            <person name="Luecker S."/>
            <person name="Lage O.M."/>
            <person name="Pohl T."/>
            <person name="Merkel B.J."/>
            <person name="Hornburger P."/>
            <person name="Mueller R.-W."/>
            <person name="Bruemmer F."/>
            <person name="Labrenz M."/>
            <person name="Spormann A.M."/>
            <person name="Op den Camp H."/>
            <person name="Overmann J."/>
            <person name="Amann R."/>
            <person name="Jetten M.S.M."/>
            <person name="Mascher T."/>
            <person name="Medema M.H."/>
            <person name="Devos D.P."/>
            <person name="Kaster A.-K."/>
            <person name="Ovreas L."/>
            <person name="Rohde M."/>
            <person name="Galperin M.Y."/>
            <person name="Jogler C."/>
        </authorList>
    </citation>
    <scope>NUCLEOTIDE SEQUENCE [LARGE SCALE GENOMIC DNA]</scope>
    <source>
        <strain evidence="2 3">Mal4</strain>
    </source>
</reference>
<dbReference type="EMBL" id="CP036275">
    <property type="protein sequence ID" value="QDU41290.1"/>
    <property type="molecule type" value="Genomic_DNA"/>
</dbReference>
<keyword evidence="3" id="KW-1185">Reference proteome</keyword>
<protein>
    <submittedName>
        <fullName evidence="2">Transposase IS200 like protein</fullName>
    </submittedName>
</protein>
<dbReference type="RefSeq" id="WP_145372542.1">
    <property type="nucleotide sequence ID" value="NZ_CP036275.1"/>
</dbReference>
<dbReference type="SMART" id="SM01321">
    <property type="entry name" value="Y1_Tnp"/>
    <property type="match status" value="1"/>
</dbReference>
<dbReference type="InterPro" id="IPR002686">
    <property type="entry name" value="Transposase_17"/>
</dbReference>
<dbReference type="OrthoDB" id="278793at2"/>
<evidence type="ECO:0000313" key="3">
    <source>
        <dbReference type="Proteomes" id="UP000320496"/>
    </source>
</evidence>
<dbReference type="SUPFAM" id="SSF143422">
    <property type="entry name" value="Transposase IS200-like"/>
    <property type="match status" value="1"/>
</dbReference>
<dbReference type="InterPro" id="IPR036515">
    <property type="entry name" value="Transposase_17_sf"/>
</dbReference>
<organism evidence="2 3">
    <name type="scientific">Maioricimonas rarisocia</name>
    <dbReference type="NCBI Taxonomy" id="2528026"/>
    <lineage>
        <taxon>Bacteria</taxon>
        <taxon>Pseudomonadati</taxon>
        <taxon>Planctomycetota</taxon>
        <taxon>Planctomycetia</taxon>
        <taxon>Planctomycetales</taxon>
        <taxon>Planctomycetaceae</taxon>
        <taxon>Maioricimonas</taxon>
    </lineage>
</organism>
<dbReference type="Proteomes" id="UP000320496">
    <property type="component" value="Chromosome"/>
</dbReference>
<evidence type="ECO:0000313" key="2">
    <source>
        <dbReference type="EMBL" id="QDU41290.1"/>
    </source>
</evidence>
<dbReference type="Pfam" id="PF01797">
    <property type="entry name" value="Y1_Tnp"/>
    <property type="match status" value="1"/>
</dbReference>